<gene>
    <name evidence="5" type="primary">SGO1</name>
    <name evidence="5" type="ORF">QJS10_CPA05g01393</name>
</gene>
<protein>
    <submittedName>
        <fullName evidence="5">Shugoshin-1</fullName>
    </submittedName>
</protein>
<dbReference type="EMBL" id="JAUJYO010000005">
    <property type="protein sequence ID" value="KAK1315901.1"/>
    <property type="molecule type" value="Genomic_DNA"/>
</dbReference>
<feature type="domain" description="Shugoshin C-terminal" evidence="4">
    <location>
        <begin position="266"/>
        <end position="290"/>
    </location>
</feature>
<dbReference type="InterPro" id="IPR044693">
    <property type="entry name" value="SGO_plant"/>
</dbReference>
<dbReference type="Pfam" id="PF07557">
    <property type="entry name" value="Shugoshin_C"/>
    <property type="match status" value="1"/>
</dbReference>
<dbReference type="GO" id="GO:0034090">
    <property type="term" value="P:maintenance of meiotic sister chromatid cohesion"/>
    <property type="evidence" value="ECO:0007669"/>
    <property type="project" value="InterPro"/>
</dbReference>
<reference evidence="5" key="2">
    <citation type="submission" date="2023-06" db="EMBL/GenBank/DDBJ databases">
        <authorList>
            <person name="Ma L."/>
            <person name="Liu K.-W."/>
            <person name="Li Z."/>
            <person name="Hsiao Y.-Y."/>
            <person name="Qi Y."/>
            <person name="Fu T."/>
            <person name="Tang G."/>
            <person name="Zhang D."/>
            <person name="Sun W.-H."/>
            <person name="Liu D.-K."/>
            <person name="Li Y."/>
            <person name="Chen G.-Z."/>
            <person name="Liu X.-D."/>
            <person name="Liao X.-Y."/>
            <person name="Jiang Y.-T."/>
            <person name="Yu X."/>
            <person name="Hao Y."/>
            <person name="Huang J."/>
            <person name="Zhao X.-W."/>
            <person name="Ke S."/>
            <person name="Chen Y.-Y."/>
            <person name="Wu W.-L."/>
            <person name="Hsu J.-L."/>
            <person name="Lin Y.-F."/>
            <person name="Huang M.-D."/>
            <person name="Li C.-Y."/>
            <person name="Huang L."/>
            <person name="Wang Z.-W."/>
            <person name="Zhao X."/>
            <person name="Zhong W.-Y."/>
            <person name="Peng D.-H."/>
            <person name="Ahmad S."/>
            <person name="Lan S."/>
            <person name="Zhang J.-S."/>
            <person name="Tsai W.-C."/>
            <person name="Van De Peer Y."/>
            <person name="Liu Z.-J."/>
        </authorList>
    </citation>
    <scope>NUCLEOTIDE SEQUENCE</scope>
    <source>
        <strain evidence="5">CP</strain>
        <tissue evidence="5">Leaves</tissue>
    </source>
</reference>
<dbReference type="PANTHER" id="PTHR34373:SF9">
    <property type="entry name" value="SHUGOSHIN 2"/>
    <property type="match status" value="1"/>
</dbReference>
<name>A0AAV9ERY5_ACOCL</name>
<dbReference type="Proteomes" id="UP001180020">
    <property type="component" value="Unassembled WGS sequence"/>
</dbReference>
<reference evidence="5" key="1">
    <citation type="journal article" date="2023" name="Nat. Commun.">
        <title>Diploid and tetraploid genomes of Acorus and the evolution of monocots.</title>
        <authorList>
            <person name="Ma L."/>
            <person name="Liu K.W."/>
            <person name="Li Z."/>
            <person name="Hsiao Y.Y."/>
            <person name="Qi Y."/>
            <person name="Fu T."/>
            <person name="Tang G.D."/>
            <person name="Zhang D."/>
            <person name="Sun W.H."/>
            <person name="Liu D.K."/>
            <person name="Li Y."/>
            <person name="Chen G.Z."/>
            <person name="Liu X.D."/>
            <person name="Liao X.Y."/>
            <person name="Jiang Y.T."/>
            <person name="Yu X."/>
            <person name="Hao Y."/>
            <person name="Huang J."/>
            <person name="Zhao X.W."/>
            <person name="Ke S."/>
            <person name="Chen Y.Y."/>
            <person name="Wu W.L."/>
            <person name="Hsu J.L."/>
            <person name="Lin Y.F."/>
            <person name="Huang M.D."/>
            <person name="Li C.Y."/>
            <person name="Huang L."/>
            <person name="Wang Z.W."/>
            <person name="Zhao X."/>
            <person name="Zhong W.Y."/>
            <person name="Peng D.H."/>
            <person name="Ahmad S."/>
            <person name="Lan S."/>
            <person name="Zhang J.S."/>
            <person name="Tsai W.C."/>
            <person name="Van de Peer Y."/>
            <person name="Liu Z.J."/>
        </authorList>
    </citation>
    <scope>NUCLEOTIDE SEQUENCE</scope>
    <source>
        <strain evidence="5">CP</strain>
    </source>
</reference>
<organism evidence="5 6">
    <name type="scientific">Acorus calamus</name>
    <name type="common">Sweet flag</name>
    <dbReference type="NCBI Taxonomy" id="4465"/>
    <lineage>
        <taxon>Eukaryota</taxon>
        <taxon>Viridiplantae</taxon>
        <taxon>Streptophyta</taxon>
        <taxon>Embryophyta</taxon>
        <taxon>Tracheophyta</taxon>
        <taxon>Spermatophyta</taxon>
        <taxon>Magnoliopsida</taxon>
        <taxon>Liliopsida</taxon>
        <taxon>Acoraceae</taxon>
        <taxon>Acorus</taxon>
    </lineage>
</organism>
<dbReference type="GO" id="GO:0045144">
    <property type="term" value="P:meiotic sister chromatid segregation"/>
    <property type="evidence" value="ECO:0007669"/>
    <property type="project" value="InterPro"/>
</dbReference>
<dbReference type="GO" id="GO:0005634">
    <property type="term" value="C:nucleus"/>
    <property type="evidence" value="ECO:0007669"/>
    <property type="project" value="InterPro"/>
</dbReference>
<sequence>MAENLVVGTENVGVGARTRKSMVLGRRKLSNITNTVQPLGVPSIPKDDGFDQLKKDKMTLMTILAERNKTIDMKDIEIQKLQFELQSVLQQNRLLTLSNSQMLAESNLGKDRLKAMQHELGCVKAVHKVKTLELEEMAKKQQFIGVTVDMKDEVPKHEEMTEETRLVNLSSPPLDQYLCSTSLTSHYVATNGKCNTRRTRRQQQSGTFKSEICQAADDVKGDIEPLIPSMHGDTITELDCPASASSTVCNSGDPVKSGRDSQSSIGRPSRRAAEKVKSYKEPPLKIKMRRSD</sequence>
<feature type="region of interest" description="Disordered" evidence="3">
    <location>
        <begin position="246"/>
        <end position="292"/>
    </location>
</feature>
<evidence type="ECO:0000313" key="6">
    <source>
        <dbReference type="Proteomes" id="UP001180020"/>
    </source>
</evidence>
<keyword evidence="6" id="KW-1185">Reference proteome</keyword>
<feature type="compositionally biased region" description="Basic and acidic residues" evidence="3">
    <location>
        <begin position="271"/>
        <end position="292"/>
    </location>
</feature>
<evidence type="ECO:0000259" key="4">
    <source>
        <dbReference type="Pfam" id="PF07557"/>
    </source>
</evidence>
<evidence type="ECO:0000256" key="1">
    <source>
        <dbReference type="ARBA" id="ARBA00010845"/>
    </source>
</evidence>
<dbReference type="AlphaFoldDB" id="A0AAV9ERY5"/>
<dbReference type="PANTHER" id="PTHR34373">
    <property type="entry name" value="SHUGOSHIN 2"/>
    <property type="match status" value="1"/>
</dbReference>
<dbReference type="InterPro" id="IPR011515">
    <property type="entry name" value="Shugoshin_C"/>
</dbReference>
<accession>A0AAV9ERY5</accession>
<dbReference type="GO" id="GO:0000775">
    <property type="term" value="C:chromosome, centromeric region"/>
    <property type="evidence" value="ECO:0007669"/>
    <property type="project" value="InterPro"/>
</dbReference>
<evidence type="ECO:0000313" key="5">
    <source>
        <dbReference type="EMBL" id="KAK1315901.1"/>
    </source>
</evidence>
<keyword evidence="2" id="KW-0159">Chromosome partition</keyword>
<evidence type="ECO:0000256" key="3">
    <source>
        <dbReference type="SAM" id="MobiDB-lite"/>
    </source>
</evidence>
<comment type="caution">
    <text evidence="5">The sequence shown here is derived from an EMBL/GenBank/DDBJ whole genome shotgun (WGS) entry which is preliminary data.</text>
</comment>
<comment type="similarity">
    <text evidence="1">Belongs to the shugoshin family.</text>
</comment>
<evidence type="ECO:0000256" key="2">
    <source>
        <dbReference type="ARBA" id="ARBA00022829"/>
    </source>
</evidence>
<proteinExistence type="inferred from homology"/>